<evidence type="ECO:0000256" key="1">
    <source>
        <dbReference type="SAM" id="MobiDB-lite"/>
    </source>
</evidence>
<accession>A0A939G4N3</accession>
<keyword evidence="4" id="KW-1185">Reference proteome</keyword>
<feature type="region of interest" description="Disordered" evidence="1">
    <location>
        <begin position="31"/>
        <end position="54"/>
    </location>
</feature>
<protein>
    <submittedName>
        <fullName evidence="3">Uncharacterized protein</fullName>
    </submittedName>
</protein>
<gene>
    <name evidence="3" type="ORF">J2I48_05100</name>
</gene>
<sequence length="156" mass="16227">MTTSTRWVMVGLAVVVLSLVAAVASAAVRRRQGDTTAPGSTTGGSTGPNGTIDGGTLIDKLQNEPCLLVSGGTVQAGEVLYSLKNTPMVVAPDNKAAIVTERFDNEVVGTFTGKYAFNPNYFAGGSCFLQVNPTGAGAGKLLWVLTKHVYTKTYPI</sequence>
<proteinExistence type="predicted"/>
<name>A0A939G4N3_9BACT</name>
<keyword evidence="2" id="KW-0732">Signal</keyword>
<dbReference type="Proteomes" id="UP000664795">
    <property type="component" value="Unassembled WGS sequence"/>
</dbReference>
<feature type="signal peptide" evidence="2">
    <location>
        <begin position="1"/>
        <end position="26"/>
    </location>
</feature>
<evidence type="ECO:0000313" key="4">
    <source>
        <dbReference type="Proteomes" id="UP000664795"/>
    </source>
</evidence>
<dbReference type="AlphaFoldDB" id="A0A939G4N3"/>
<organism evidence="3 4">
    <name type="scientific">Fibrella aquatilis</name>
    <dbReference type="NCBI Taxonomy" id="2817059"/>
    <lineage>
        <taxon>Bacteria</taxon>
        <taxon>Pseudomonadati</taxon>
        <taxon>Bacteroidota</taxon>
        <taxon>Cytophagia</taxon>
        <taxon>Cytophagales</taxon>
        <taxon>Spirosomataceae</taxon>
        <taxon>Fibrella</taxon>
    </lineage>
</organism>
<comment type="caution">
    <text evidence="3">The sequence shown here is derived from an EMBL/GenBank/DDBJ whole genome shotgun (WGS) entry which is preliminary data.</text>
</comment>
<dbReference type="EMBL" id="JAFMYU010000003">
    <property type="protein sequence ID" value="MBO0930360.1"/>
    <property type="molecule type" value="Genomic_DNA"/>
</dbReference>
<dbReference type="RefSeq" id="WP_207334325.1">
    <property type="nucleotide sequence ID" value="NZ_JAFMYU010000003.1"/>
</dbReference>
<feature type="chain" id="PRO_5037049906" evidence="2">
    <location>
        <begin position="27"/>
        <end position="156"/>
    </location>
</feature>
<reference evidence="3 4" key="1">
    <citation type="submission" date="2021-03" db="EMBL/GenBank/DDBJ databases">
        <title>Fibrella sp. HMF5036 genome sequencing and assembly.</title>
        <authorList>
            <person name="Kang H."/>
            <person name="Kim H."/>
            <person name="Bae S."/>
            <person name="Joh K."/>
        </authorList>
    </citation>
    <scope>NUCLEOTIDE SEQUENCE [LARGE SCALE GENOMIC DNA]</scope>
    <source>
        <strain evidence="3 4">HMF5036</strain>
    </source>
</reference>
<evidence type="ECO:0000256" key="2">
    <source>
        <dbReference type="SAM" id="SignalP"/>
    </source>
</evidence>
<evidence type="ECO:0000313" key="3">
    <source>
        <dbReference type="EMBL" id="MBO0930360.1"/>
    </source>
</evidence>